<evidence type="ECO:0000313" key="9">
    <source>
        <dbReference type="EMBL" id="REK71325.1"/>
    </source>
</evidence>
<evidence type="ECO:0000256" key="5">
    <source>
        <dbReference type="ARBA" id="ARBA00022989"/>
    </source>
</evidence>
<dbReference type="RefSeq" id="WP_116049408.1">
    <property type="nucleotide sequence ID" value="NZ_QUBQ01000006.1"/>
</dbReference>
<evidence type="ECO:0000256" key="1">
    <source>
        <dbReference type="ARBA" id="ARBA00004651"/>
    </source>
</evidence>
<feature type="transmembrane region" description="Helical" evidence="7">
    <location>
        <begin position="221"/>
        <end position="242"/>
    </location>
</feature>
<feature type="transmembrane region" description="Helical" evidence="7">
    <location>
        <begin position="26"/>
        <end position="52"/>
    </location>
</feature>
<protein>
    <submittedName>
        <fullName evidence="9">Sugar ABC transporter permease</fullName>
    </submittedName>
</protein>
<dbReference type="PROSITE" id="PS50928">
    <property type="entry name" value="ABC_TM1"/>
    <property type="match status" value="1"/>
</dbReference>
<feature type="transmembrane region" description="Helical" evidence="7">
    <location>
        <begin position="284"/>
        <end position="305"/>
    </location>
</feature>
<feature type="transmembrane region" description="Helical" evidence="7">
    <location>
        <begin position="89"/>
        <end position="111"/>
    </location>
</feature>
<feature type="transmembrane region" description="Helical" evidence="7">
    <location>
        <begin position="181"/>
        <end position="200"/>
    </location>
</feature>
<dbReference type="OrthoDB" id="9785836at2"/>
<dbReference type="SUPFAM" id="SSF161098">
    <property type="entry name" value="MetI-like"/>
    <property type="match status" value="1"/>
</dbReference>
<gene>
    <name evidence="9" type="ORF">DX130_23090</name>
</gene>
<dbReference type="InterPro" id="IPR000515">
    <property type="entry name" value="MetI-like"/>
</dbReference>
<dbReference type="AlphaFoldDB" id="A0A371P636"/>
<feature type="domain" description="ABC transmembrane type-1" evidence="8">
    <location>
        <begin position="85"/>
        <end position="301"/>
    </location>
</feature>
<evidence type="ECO:0000256" key="4">
    <source>
        <dbReference type="ARBA" id="ARBA00022692"/>
    </source>
</evidence>
<evidence type="ECO:0000259" key="8">
    <source>
        <dbReference type="PROSITE" id="PS50928"/>
    </source>
</evidence>
<dbReference type="GO" id="GO:0055085">
    <property type="term" value="P:transmembrane transport"/>
    <property type="evidence" value="ECO:0007669"/>
    <property type="project" value="InterPro"/>
</dbReference>
<dbReference type="PANTHER" id="PTHR30193:SF44">
    <property type="entry name" value="LACTOSE TRANSPORT SYSTEM PERMEASE PROTEIN LACF"/>
    <property type="match status" value="1"/>
</dbReference>
<feature type="transmembrane region" description="Helical" evidence="7">
    <location>
        <begin position="123"/>
        <end position="144"/>
    </location>
</feature>
<dbReference type="EMBL" id="QUBQ01000006">
    <property type="protein sequence ID" value="REK71325.1"/>
    <property type="molecule type" value="Genomic_DNA"/>
</dbReference>
<dbReference type="PANTHER" id="PTHR30193">
    <property type="entry name" value="ABC TRANSPORTER PERMEASE PROTEIN"/>
    <property type="match status" value="1"/>
</dbReference>
<keyword evidence="6 7" id="KW-0472">Membrane</keyword>
<comment type="similarity">
    <text evidence="7">Belongs to the binding-protein-dependent transport system permease family.</text>
</comment>
<evidence type="ECO:0000256" key="7">
    <source>
        <dbReference type="RuleBase" id="RU363032"/>
    </source>
</evidence>
<dbReference type="Gene3D" id="1.10.3720.10">
    <property type="entry name" value="MetI-like"/>
    <property type="match status" value="1"/>
</dbReference>
<evidence type="ECO:0000256" key="6">
    <source>
        <dbReference type="ARBA" id="ARBA00023136"/>
    </source>
</evidence>
<sequence length="315" mass="36260">MKGRGEVIKLKHPLAKQSVFRRNRELFFLSVPALVFKLIFQYLPLVGLILAFKNFRYNLGIFGSPWNGLDNFKFFFVSDNAWRITRNTILYNAGFIIITLVFALLFAILLSELSSRAIKLYQTALFLPYFLSWVVVGYVVLAFLEQERGFLDQIWLLFGWDPISWYQEAERWPYILNGVNLWKTVGFSTLVYYAGILGINPSYYEAARIDGAGRWQMMRSITLPLLTPLIIVLLIMAIGGMFRSDFGLFYFVPNNSSFLYSTTDVIDTYVFRALRTVGDVGMSAAVGLYQSVVGFLLVVLSNWIIRRINEENALW</sequence>
<evidence type="ECO:0000313" key="10">
    <source>
        <dbReference type="Proteomes" id="UP000261905"/>
    </source>
</evidence>
<dbReference type="GO" id="GO:0005886">
    <property type="term" value="C:plasma membrane"/>
    <property type="evidence" value="ECO:0007669"/>
    <property type="project" value="UniProtKB-SubCell"/>
</dbReference>
<keyword evidence="3" id="KW-1003">Cell membrane</keyword>
<comment type="subcellular location">
    <subcellularLocation>
        <location evidence="1 7">Cell membrane</location>
        <topology evidence="1 7">Multi-pass membrane protein</topology>
    </subcellularLocation>
</comment>
<dbReference type="InterPro" id="IPR051393">
    <property type="entry name" value="ABC_transporter_permease"/>
</dbReference>
<organism evidence="9 10">
    <name type="scientific">Paenibacillus paeoniae</name>
    <dbReference type="NCBI Taxonomy" id="2292705"/>
    <lineage>
        <taxon>Bacteria</taxon>
        <taxon>Bacillati</taxon>
        <taxon>Bacillota</taxon>
        <taxon>Bacilli</taxon>
        <taxon>Bacillales</taxon>
        <taxon>Paenibacillaceae</taxon>
        <taxon>Paenibacillus</taxon>
    </lineage>
</organism>
<comment type="caution">
    <text evidence="9">The sequence shown here is derived from an EMBL/GenBank/DDBJ whole genome shotgun (WGS) entry which is preliminary data.</text>
</comment>
<keyword evidence="10" id="KW-1185">Reference proteome</keyword>
<evidence type="ECO:0000256" key="3">
    <source>
        <dbReference type="ARBA" id="ARBA00022475"/>
    </source>
</evidence>
<evidence type="ECO:0000256" key="2">
    <source>
        <dbReference type="ARBA" id="ARBA00022448"/>
    </source>
</evidence>
<name>A0A371P636_9BACL</name>
<reference evidence="9 10" key="1">
    <citation type="submission" date="2018-08" db="EMBL/GenBank/DDBJ databases">
        <title>Paenibacillus sp. M4BSY-1, whole genome shotgun sequence.</title>
        <authorList>
            <person name="Tuo L."/>
        </authorList>
    </citation>
    <scope>NUCLEOTIDE SEQUENCE [LARGE SCALE GENOMIC DNA]</scope>
    <source>
        <strain evidence="9 10">M4BSY-1</strain>
    </source>
</reference>
<proteinExistence type="inferred from homology"/>
<dbReference type="Pfam" id="PF00528">
    <property type="entry name" value="BPD_transp_1"/>
    <property type="match status" value="1"/>
</dbReference>
<keyword evidence="2 7" id="KW-0813">Transport</keyword>
<dbReference type="CDD" id="cd06261">
    <property type="entry name" value="TM_PBP2"/>
    <property type="match status" value="1"/>
</dbReference>
<keyword evidence="5 7" id="KW-1133">Transmembrane helix</keyword>
<keyword evidence="4 7" id="KW-0812">Transmembrane</keyword>
<accession>A0A371P636</accession>
<dbReference type="Proteomes" id="UP000261905">
    <property type="component" value="Unassembled WGS sequence"/>
</dbReference>
<dbReference type="InterPro" id="IPR035906">
    <property type="entry name" value="MetI-like_sf"/>
</dbReference>